<evidence type="ECO:0000313" key="3">
    <source>
        <dbReference type="EMBL" id="EKX40888.1"/>
    </source>
</evidence>
<dbReference type="RefSeq" id="XP_005827868.1">
    <property type="nucleotide sequence ID" value="XM_005827811.1"/>
</dbReference>
<evidence type="ECO:0000313" key="5">
    <source>
        <dbReference type="Proteomes" id="UP000011087"/>
    </source>
</evidence>
<dbReference type="PaxDb" id="55529-EKX40888"/>
<feature type="region of interest" description="Disordered" evidence="1">
    <location>
        <begin position="347"/>
        <end position="372"/>
    </location>
</feature>
<dbReference type="OrthoDB" id="267397at2759"/>
<reference evidence="4" key="3">
    <citation type="submission" date="2016-03" db="UniProtKB">
        <authorList>
            <consortium name="EnsemblProtists"/>
        </authorList>
    </citation>
    <scope>IDENTIFICATION</scope>
</reference>
<reference evidence="5" key="2">
    <citation type="submission" date="2012-11" db="EMBL/GenBank/DDBJ databases">
        <authorList>
            <person name="Kuo A."/>
            <person name="Curtis B.A."/>
            <person name="Tanifuji G."/>
            <person name="Burki F."/>
            <person name="Gruber A."/>
            <person name="Irimia M."/>
            <person name="Maruyama S."/>
            <person name="Arias M.C."/>
            <person name="Ball S.G."/>
            <person name="Gile G.H."/>
            <person name="Hirakawa Y."/>
            <person name="Hopkins J.F."/>
            <person name="Rensing S.A."/>
            <person name="Schmutz J."/>
            <person name="Symeonidi A."/>
            <person name="Elias M."/>
            <person name="Eveleigh R.J."/>
            <person name="Herman E.K."/>
            <person name="Klute M.J."/>
            <person name="Nakayama T."/>
            <person name="Obornik M."/>
            <person name="Reyes-Prieto A."/>
            <person name="Armbrust E.V."/>
            <person name="Aves S.J."/>
            <person name="Beiko R.G."/>
            <person name="Coutinho P."/>
            <person name="Dacks J.B."/>
            <person name="Durnford D.G."/>
            <person name="Fast N.M."/>
            <person name="Green B.R."/>
            <person name="Grisdale C."/>
            <person name="Hempe F."/>
            <person name="Henrissat B."/>
            <person name="Hoppner M.P."/>
            <person name="Ishida K.-I."/>
            <person name="Kim E."/>
            <person name="Koreny L."/>
            <person name="Kroth P.G."/>
            <person name="Liu Y."/>
            <person name="Malik S.-B."/>
            <person name="Maier U.G."/>
            <person name="McRose D."/>
            <person name="Mock T."/>
            <person name="Neilson J.A."/>
            <person name="Onodera N.T."/>
            <person name="Poole A.M."/>
            <person name="Pritham E.J."/>
            <person name="Richards T.A."/>
            <person name="Rocap G."/>
            <person name="Roy S.W."/>
            <person name="Sarai C."/>
            <person name="Schaack S."/>
            <person name="Shirato S."/>
            <person name="Slamovits C.H."/>
            <person name="Spencer D.F."/>
            <person name="Suzuki S."/>
            <person name="Worden A.Z."/>
            <person name="Zauner S."/>
            <person name="Barry K."/>
            <person name="Bell C."/>
            <person name="Bharti A.K."/>
            <person name="Crow J.A."/>
            <person name="Grimwood J."/>
            <person name="Kramer R."/>
            <person name="Lindquist E."/>
            <person name="Lucas S."/>
            <person name="Salamov A."/>
            <person name="McFadden G.I."/>
            <person name="Lane C.E."/>
            <person name="Keeling P.J."/>
            <person name="Gray M.W."/>
            <person name="Grigoriev I.V."/>
            <person name="Archibald J.M."/>
        </authorList>
    </citation>
    <scope>NUCLEOTIDE SEQUENCE</scope>
    <source>
        <strain evidence="5">CCMP2712</strain>
    </source>
</reference>
<dbReference type="SUPFAM" id="SSF54236">
    <property type="entry name" value="Ubiquitin-like"/>
    <property type="match status" value="1"/>
</dbReference>
<dbReference type="SMART" id="SM00213">
    <property type="entry name" value="UBQ"/>
    <property type="match status" value="1"/>
</dbReference>
<feature type="region of interest" description="Disordered" evidence="1">
    <location>
        <begin position="397"/>
        <end position="462"/>
    </location>
</feature>
<name>L1IXA1_GUITC</name>
<reference evidence="3 5" key="1">
    <citation type="journal article" date="2012" name="Nature">
        <title>Algal genomes reveal evolutionary mosaicism and the fate of nucleomorphs.</title>
        <authorList>
            <consortium name="DOE Joint Genome Institute"/>
            <person name="Curtis B.A."/>
            <person name="Tanifuji G."/>
            <person name="Burki F."/>
            <person name="Gruber A."/>
            <person name="Irimia M."/>
            <person name="Maruyama S."/>
            <person name="Arias M.C."/>
            <person name="Ball S.G."/>
            <person name="Gile G.H."/>
            <person name="Hirakawa Y."/>
            <person name="Hopkins J.F."/>
            <person name="Kuo A."/>
            <person name="Rensing S.A."/>
            <person name="Schmutz J."/>
            <person name="Symeonidi A."/>
            <person name="Elias M."/>
            <person name="Eveleigh R.J."/>
            <person name="Herman E.K."/>
            <person name="Klute M.J."/>
            <person name="Nakayama T."/>
            <person name="Obornik M."/>
            <person name="Reyes-Prieto A."/>
            <person name="Armbrust E.V."/>
            <person name="Aves S.J."/>
            <person name="Beiko R.G."/>
            <person name="Coutinho P."/>
            <person name="Dacks J.B."/>
            <person name="Durnford D.G."/>
            <person name="Fast N.M."/>
            <person name="Green B.R."/>
            <person name="Grisdale C.J."/>
            <person name="Hempel F."/>
            <person name="Henrissat B."/>
            <person name="Hoppner M.P."/>
            <person name="Ishida K."/>
            <person name="Kim E."/>
            <person name="Koreny L."/>
            <person name="Kroth P.G."/>
            <person name="Liu Y."/>
            <person name="Malik S.B."/>
            <person name="Maier U.G."/>
            <person name="McRose D."/>
            <person name="Mock T."/>
            <person name="Neilson J.A."/>
            <person name="Onodera N.T."/>
            <person name="Poole A.M."/>
            <person name="Pritham E.J."/>
            <person name="Richards T.A."/>
            <person name="Rocap G."/>
            <person name="Roy S.W."/>
            <person name="Sarai C."/>
            <person name="Schaack S."/>
            <person name="Shirato S."/>
            <person name="Slamovits C.H."/>
            <person name="Spencer D.F."/>
            <person name="Suzuki S."/>
            <person name="Worden A.Z."/>
            <person name="Zauner S."/>
            <person name="Barry K."/>
            <person name="Bell C."/>
            <person name="Bharti A.K."/>
            <person name="Crow J.A."/>
            <person name="Grimwood J."/>
            <person name="Kramer R."/>
            <person name="Lindquist E."/>
            <person name="Lucas S."/>
            <person name="Salamov A."/>
            <person name="McFadden G.I."/>
            <person name="Lane C.E."/>
            <person name="Keeling P.J."/>
            <person name="Gray M.W."/>
            <person name="Grigoriev I.V."/>
            <person name="Archibald J.M."/>
        </authorList>
    </citation>
    <scope>NUCLEOTIDE SEQUENCE</scope>
    <source>
        <strain evidence="3 5">CCMP2712</strain>
    </source>
</reference>
<evidence type="ECO:0000313" key="4">
    <source>
        <dbReference type="EnsemblProtists" id="EKX40888"/>
    </source>
</evidence>
<dbReference type="Proteomes" id="UP000011087">
    <property type="component" value="Unassembled WGS sequence"/>
</dbReference>
<dbReference type="PROSITE" id="PS50053">
    <property type="entry name" value="UBIQUITIN_2"/>
    <property type="match status" value="1"/>
</dbReference>
<keyword evidence="5" id="KW-1185">Reference proteome</keyword>
<protein>
    <recommendedName>
        <fullName evidence="2">Ubiquitin-like domain-containing protein</fullName>
    </recommendedName>
</protein>
<feature type="compositionally biased region" description="Basic and acidic residues" evidence="1">
    <location>
        <begin position="397"/>
        <end position="410"/>
    </location>
</feature>
<dbReference type="AlphaFoldDB" id="L1IXA1"/>
<dbReference type="InterPro" id="IPR000626">
    <property type="entry name" value="Ubiquitin-like_dom"/>
</dbReference>
<feature type="domain" description="Ubiquitin-like" evidence="2">
    <location>
        <begin position="26"/>
        <end position="101"/>
    </location>
</feature>
<dbReference type="Gene3D" id="3.10.20.90">
    <property type="entry name" value="Phosphatidylinositol 3-kinase Catalytic Subunit, Chain A, domain 1"/>
    <property type="match status" value="1"/>
</dbReference>
<dbReference type="GO" id="GO:0051787">
    <property type="term" value="F:misfolded protein binding"/>
    <property type="evidence" value="ECO:0007669"/>
    <property type="project" value="TreeGrafter"/>
</dbReference>
<dbReference type="GO" id="GO:0031593">
    <property type="term" value="F:polyubiquitin modification-dependent protein binding"/>
    <property type="evidence" value="ECO:0007669"/>
    <property type="project" value="TreeGrafter"/>
</dbReference>
<dbReference type="PANTHER" id="PTHR15204:SF0">
    <property type="entry name" value="LARGE PROLINE-RICH PROTEIN BAG6"/>
    <property type="match status" value="1"/>
</dbReference>
<organism evidence="3">
    <name type="scientific">Guillardia theta (strain CCMP2712)</name>
    <name type="common">Cryptophyte</name>
    <dbReference type="NCBI Taxonomy" id="905079"/>
    <lineage>
        <taxon>Eukaryota</taxon>
        <taxon>Cryptophyceae</taxon>
        <taxon>Pyrenomonadales</taxon>
        <taxon>Geminigeraceae</taxon>
        <taxon>Guillardia</taxon>
    </lineage>
</organism>
<dbReference type="EMBL" id="JH993028">
    <property type="protein sequence ID" value="EKX40888.1"/>
    <property type="molecule type" value="Genomic_DNA"/>
</dbReference>
<dbReference type="GeneID" id="17297451"/>
<dbReference type="KEGG" id="gtt:GUITHDRAFT_164574"/>
<dbReference type="InterPro" id="IPR029071">
    <property type="entry name" value="Ubiquitin-like_domsf"/>
</dbReference>
<accession>L1IXA1</accession>
<feature type="compositionally biased region" description="Basic and acidic residues" evidence="1">
    <location>
        <begin position="438"/>
        <end position="449"/>
    </location>
</feature>
<sequence>MDSIMDTASPSRLSYKESKDFMSEHVDLMVKTLDKKEFYLQVRSDIEVSELKKEVASTTSIAVESQRLMSAGCEMVDTKRLSDYSKSPSQVIYLVVKFPGAAFAAPQQENDDELPTTAGEESVMRSSRIVLRGTVTIPVPEREMHRVVHRILHRGNGTPNLQEIMSSISYIPRTRRHGGSSELQSARRNVHAGSSLHRRQRRRRIQHPSAAGIPLSFNPSRINQFIDLPPRSSHDYGAMADSDWSEYFDLELQPSMLSDVYESYDDPIDDRLDDYTRQSTYMVDQESELGLDDLINDDNGLALSENSVSERSHLRNSGEDLQSFSRDLNALGDRLAAQSLSGSRATMLDTSAHDGSGSGEGGATDIWSEGRMSRKRKHSEICGETRDDLLTTRGEERKAGMECERQDGRRGVQLGTKVNGEVQESDFRGQGPLADSGRGPDDVAGSREELGDEQQLVAGAEL</sequence>
<dbReference type="GO" id="GO:0036503">
    <property type="term" value="P:ERAD pathway"/>
    <property type="evidence" value="ECO:0007669"/>
    <property type="project" value="TreeGrafter"/>
</dbReference>
<dbReference type="GO" id="GO:0071818">
    <property type="term" value="C:BAT3 complex"/>
    <property type="evidence" value="ECO:0007669"/>
    <property type="project" value="TreeGrafter"/>
</dbReference>
<dbReference type="HOGENOM" id="CLU_592445_0_0_1"/>
<evidence type="ECO:0000259" key="2">
    <source>
        <dbReference type="PROSITE" id="PS50053"/>
    </source>
</evidence>
<proteinExistence type="predicted"/>
<dbReference type="CDD" id="cd17039">
    <property type="entry name" value="Ubl_ubiquitin_like"/>
    <property type="match status" value="1"/>
</dbReference>
<dbReference type="Pfam" id="PF00240">
    <property type="entry name" value="ubiquitin"/>
    <property type="match status" value="1"/>
</dbReference>
<dbReference type="EnsemblProtists" id="EKX40888">
    <property type="protein sequence ID" value="EKX40888"/>
    <property type="gene ID" value="GUITHDRAFT_164574"/>
</dbReference>
<dbReference type="STRING" id="905079.L1IXA1"/>
<dbReference type="PANTHER" id="PTHR15204">
    <property type="entry name" value="LARGE PROLINE-RICH PROTEIN BAG6"/>
    <property type="match status" value="1"/>
</dbReference>
<evidence type="ECO:0000256" key="1">
    <source>
        <dbReference type="SAM" id="MobiDB-lite"/>
    </source>
</evidence>
<gene>
    <name evidence="3" type="ORF">GUITHDRAFT_164574</name>
</gene>
<feature type="region of interest" description="Disordered" evidence="1">
    <location>
        <begin position="174"/>
        <end position="204"/>
    </location>
</feature>